<dbReference type="SUPFAM" id="SSF102588">
    <property type="entry name" value="LmbE-like"/>
    <property type="match status" value="1"/>
</dbReference>
<comment type="cofactor">
    <cofactor evidence="1">
        <name>Zn(2+)</name>
        <dbReference type="ChEBI" id="CHEBI:29105"/>
    </cofactor>
</comment>
<dbReference type="Gene3D" id="3.40.50.10320">
    <property type="entry name" value="LmbE-like"/>
    <property type="match status" value="1"/>
</dbReference>
<dbReference type="RefSeq" id="WP_124221327.1">
    <property type="nucleotide sequence ID" value="NZ_RKRF01000008.1"/>
</dbReference>
<dbReference type="PANTHER" id="PTHR12993">
    <property type="entry name" value="N-ACETYLGLUCOSAMINYL-PHOSPHATIDYLINOSITOL DE-N-ACETYLASE-RELATED"/>
    <property type="match status" value="1"/>
</dbReference>
<gene>
    <name evidence="2" type="ORF">EDC24_1578</name>
</gene>
<dbReference type="PANTHER" id="PTHR12993:SF27">
    <property type="entry name" value="N-ACETYL-ALPHA-D-GLUCOSAMINYL L-MALATE DEACETYLASE 2-RELATED"/>
    <property type="match status" value="1"/>
</dbReference>
<reference evidence="2 3" key="1">
    <citation type="submission" date="2018-11" db="EMBL/GenBank/DDBJ databases">
        <title>Genomic Encyclopedia of Type Strains, Phase IV (KMG-IV): sequencing the most valuable type-strain genomes for metagenomic binning, comparative biology and taxonomic classification.</title>
        <authorList>
            <person name="Goeker M."/>
        </authorList>
    </citation>
    <scope>NUCLEOTIDE SEQUENCE [LARGE SCALE GENOMIC DNA]</scope>
    <source>
        <strain evidence="2 3">DSM 18090</strain>
    </source>
</reference>
<sequence length="233" mass="26506">MNFSEHNHVIIIYPHPDDESFGAAGTISKFREAGVPVTYLCGTLGEMGRNMGTPFFANRETLPEIRKKELQDACQVLDMNLEMLGYRDKTIEFEPREALAERFKQYIEDLGATLVITFYPGYAVHPDHNAMGAAAFEAVKQMPENERPTLWGTAFSNDHREKLGDPNVVIDLIDSFDKKLEAIKSHRSQAEGMLSQLLAQSESDDEYEAALERFRYEAFYEVDIDQVDLKNQT</sequence>
<comment type="caution">
    <text evidence="2">The sequence shown here is derived from an EMBL/GenBank/DDBJ whole genome shotgun (WGS) entry which is preliminary data.</text>
</comment>
<keyword evidence="3" id="KW-1185">Reference proteome</keyword>
<dbReference type="InterPro" id="IPR024078">
    <property type="entry name" value="LmbE-like_dom_sf"/>
</dbReference>
<organism evidence="2 3">
    <name type="scientific">Aquisalibacillus elongatus</name>
    <dbReference type="NCBI Taxonomy" id="485577"/>
    <lineage>
        <taxon>Bacteria</taxon>
        <taxon>Bacillati</taxon>
        <taxon>Bacillota</taxon>
        <taxon>Bacilli</taxon>
        <taxon>Bacillales</taxon>
        <taxon>Bacillaceae</taxon>
        <taxon>Aquisalibacillus</taxon>
    </lineage>
</organism>
<dbReference type="Pfam" id="PF02585">
    <property type="entry name" value="PIG-L"/>
    <property type="match status" value="1"/>
</dbReference>
<dbReference type="Proteomes" id="UP000276443">
    <property type="component" value="Unassembled WGS sequence"/>
</dbReference>
<dbReference type="NCBIfam" id="TIGR04000">
    <property type="entry name" value="thiol_BshB2"/>
    <property type="match status" value="1"/>
</dbReference>
<dbReference type="AlphaFoldDB" id="A0A3N5BGH6"/>
<evidence type="ECO:0000256" key="1">
    <source>
        <dbReference type="ARBA" id="ARBA00001947"/>
    </source>
</evidence>
<dbReference type="OrthoDB" id="9790023at2"/>
<dbReference type="InterPro" id="IPR003737">
    <property type="entry name" value="GlcNAc_PI_deacetylase-related"/>
</dbReference>
<protein>
    <submittedName>
        <fullName evidence="2">Bacillithiol biosynthesis deacetylase BshB2</fullName>
    </submittedName>
</protein>
<accession>A0A3N5BGH6</accession>
<evidence type="ECO:0000313" key="3">
    <source>
        <dbReference type="Proteomes" id="UP000276443"/>
    </source>
</evidence>
<evidence type="ECO:0000313" key="2">
    <source>
        <dbReference type="EMBL" id="RPF54380.1"/>
    </source>
</evidence>
<dbReference type="EMBL" id="RKRF01000008">
    <property type="protein sequence ID" value="RPF54380.1"/>
    <property type="molecule type" value="Genomic_DNA"/>
</dbReference>
<dbReference type="GO" id="GO:0016811">
    <property type="term" value="F:hydrolase activity, acting on carbon-nitrogen (but not peptide) bonds, in linear amides"/>
    <property type="evidence" value="ECO:0007669"/>
    <property type="project" value="TreeGrafter"/>
</dbReference>
<proteinExistence type="predicted"/>
<dbReference type="InterPro" id="IPR023841">
    <property type="entry name" value="BshB2"/>
</dbReference>
<name>A0A3N5BGH6_9BACI</name>